<name>A0A369N9D8_EGGLN</name>
<feature type="compositionally biased region" description="Low complexity" evidence="1">
    <location>
        <begin position="259"/>
        <end position="271"/>
    </location>
</feature>
<accession>A0A369N9D8</accession>
<feature type="compositionally biased region" description="Basic and acidic residues" evidence="1">
    <location>
        <begin position="320"/>
        <end position="329"/>
    </location>
</feature>
<protein>
    <submittedName>
        <fullName evidence="2">Uncharacterized protein</fullName>
    </submittedName>
</protein>
<feature type="region of interest" description="Disordered" evidence="1">
    <location>
        <begin position="317"/>
        <end position="538"/>
    </location>
</feature>
<feature type="compositionally biased region" description="Basic and acidic residues" evidence="1">
    <location>
        <begin position="272"/>
        <end position="282"/>
    </location>
</feature>
<sequence>MATPTVRTVNAQNQNHLVHAASNEAGWRRYLETLSRHTGCANAFYNLSAMNCAGLAASDWHESREILPIATWKSLFPGADIKPADGCTGVYCVKSRPRGSGGGLFYVDELFPPALLVGLPPTMLRGAARVLDLSVDIAAASWSDAEAGLYRIVNVADMDSDTDAAPEAERVPVAWVDLDQNTRFVIEAHFRAQGPGCASPVLPPDDVKGKASSLKMYVNEIVKTAAPLIKQMRNGYRAAFERHRRDVIPESGPDRDNGPDAAVGGAGAKAGDVQEPHPDEGGGRPAPVEAKEDRGGPGVYVGNLAREPIERAMRAIGRHSRADGDRVDMETAASPSSETAGDAGAIGRHFARKGETVDSPVAGDQVGSRKGTDVETVSRPEAPPVPLRAAGTDDGGPDVKSGRETVGDTGGAVPAREVGRPAESRTEARERRRERLGRHGRPSERGADDGGEVDTMRPHGRRYRRMDGEDADGNGPELHAMRRRRAGEAKPAPEAPPEKYYPHGRPPRETAGHAKSAAARTAKDRGKKKKPPTGKGSS</sequence>
<comment type="caution">
    <text evidence="2">The sequence shown here is derived from an EMBL/GenBank/DDBJ whole genome shotgun (WGS) entry which is preliminary data.</text>
</comment>
<feature type="region of interest" description="Disordered" evidence="1">
    <location>
        <begin position="245"/>
        <end position="305"/>
    </location>
</feature>
<gene>
    <name evidence="2" type="ORF">C1871_05185</name>
</gene>
<organism evidence="2 3">
    <name type="scientific">Eggerthella lenta</name>
    <name type="common">Eubacterium lentum</name>
    <dbReference type="NCBI Taxonomy" id="84112"/>
    <lineage>
        <taxon>Bacteria</taxon>
        <taxon>Bacillati</taxon>
        <taxon>Actinomycetota</taxon>
        <taxon>Coriobacteriia</taxon>
        <taxon>Eggerthellales</taxon>
        <taxon>Eggerthellaceae</taxon>
        <taxon>Eggerthella</taxon>
    </lineage>
</organism>
<dbReference type="Proteomes" id="UP000253857">
    <property type="component" value="Unassembled WGS sequence"/>
</dbReference>
<proteinExistence type="predicted"/>
<evidence type="ECO:0000313" key="3">
    <source>
        <dbReference type="Proteomes" id="UP000253857"/>
    </source>
</evidence>
<feature type="compositionally biased region" description="Basic and acidic residues" evidence="1">
    <location>
        <begin position="245"/>
        <end position="258"/>
    </location>
</feature>
<reference evidence="2 3" key="1">
    <citation type="journal article" date="2018" name="Elife">
        <title>Discovery and characterization of a prevalent human gut bacterial enzyme sufficient for the inactivation of a family of plant toxins.</title>
        <authorList>
            <person name="Koppel N."/>
            <person name="Bisanz J.E."/>
            <person name="Pandelia M.E."/>
            <person name="Turnbaugh P.J."/>
            <person name="Balskus E.P."/>
        </authorList>
    </citation>
    <scope>NUCLEOTIDE SEQUENCE [LARGE SCALE GENOMIC DNA]</scope>
    <source>
        <strain evidence="2 3">FAA1-1-60AUCSF</strain>
    </source>
</reference>
<dbReference type="EMBL" id="PPTY01000005">
    <property type="protein sequence ID" value="RDB87232.1"/>
    <property type="molecule type" value="Genomic_DNA"/>
</dbReference>
<feature type="compositionally biased region" description="Basic and acidic residues" evidence="1">
    <location>
        <begin position="496"/>
        <end position="512"/>
    </location>
</feature>
<dbReference type="AlphaFoldDB" id="A0A369N9D8"/>
<dbReference type="RefSeq" id="WP_035585854.1">
    <property type="nucleotide sequence ID" value="NZ_JADMOT010000002.1"/>
</dbReference>
<feature type="compositionally biased region" description="Basic and acidic residues" evidence="1">
    <location>
        <begin position="417"/>
        <end position="433"/>
    </location>
</feature>
<evidence type="ECO:0000313" key="2">
    <source>
        <dbReference type="EMBL" id="RDB87232.1"/>
    </source>
</evidence>
<evidence type="ECO:0000256" key="1">
    <source>
        <dbReference type="SAM" id="MobiDB-lite"/>
    </source>
</evidence>